<reference evidence="1 2" key="1">
    <citation type="submission" date="2019-07" db="EMBL/GenBank/DDBJ databases">
        <title>Whole genome shotgun sequence of Vibrio sagamiensis NBRC 104589.</title>
        <authorList>
            <person name="Hosoyama A."/>
            <person name="Uohara A."/>
            <person name="Ohji S."/>
            <person name="Ichikawa N."/>
        </authorList>
    </citation>
    <scope>NUCLEOTIDE SEQUENCE [LARGE SCALE GENOMIC DNA]</scope>
    <source>
        <strain evidence="1 2">NBRC 104589</strain>
    </source>
</reference>
<dbReference type="InterPro" id="IPR043129">
    <property type="entry name" value="ATPase_NBD"/>
</dbReference>
<dbReference type="OrthoDB" id="9773403at2"/>
<dbReference type="Gene3D" id="3.30.420.40">
    <property type="match status" value="2"/>
</dbReference>
<dbReference type="InterPro" id="IPR005883">
    <property type="entry name" value="PilM"/>
</dbReference>
<evidence type="ECO:0000313" key="1">
    <source>
        <dbReference type="EMBL" id="GEM76701.1"/>
    </source>
</evidence>
<protein>
    <submittedName>
        <fullName evidence="1">Pilus assembly protein PilM</fullName>
    </submittedName>
</protein>
<dbReference type="InterPro" id="IPR050696">
    <property type="entry name" value="FtsA/MreB"/>
</dbReference>
<evidence type="ECO:0000313" key="2">
    <source>
        <dbReference type="Proteomes" id="UP000321922"/>
    </source>
</evidence>
<accession>A0A511QHF5</accession>
<dbReference type="AlphaFoldDB" id="A0A511QHF5"/>
<comment type="caution">
    <text evidence="1">The sequence shown here is derived from an EMBL/GenBank/DDBJ whole genome shotgun (WGS) entry which is preliminary data.</text>
</comment>
<dbReference type="EMBL" id="BJXJ01000030">
    <property type="protein sequence ID" value="GEM76701.1"/>
    <property type="molecule type" value="Genomic_DNA"/>
</dbReference>
<organism evidence="1 2">
    <name type="scientific">Vibrio sagamiensis NBRC 104589</name>
    <dbReference type="NCBI Taxonomy" id="1219064"/>
    <lineage>
        <taxon>Bacteria</taxon>
        <taxon>Pseudomonadati</taxon>
        <taxon>Pseudomonadota</taxon>
        <taxon>Gammaproteobacteria</taxon>
        <taxon>Vibrionales</taxon>
        <taxon>Vibrionaceae</taxon>
        <taxon>Vibrio</taxon>
    </lineage>
</organism>
<gene>
    <name evidence="1" type="ORF">VSA01S_28130</name>
</gene>
<keyword evidence="2" id="KW-1185">Reference proteome</keyword>
<dbReference type="NCBIfam" id="TIGR01175">
    <property type="entry name" value="pilM"/>
    <property type="match status" value="1"/>
</dbReference>
<dbReference type="PANTHER" id="PTHR32432:SF3">
    <property type="entry name" value="ETHANOLAMINE UTILIZATION PROTEIN EUTJ"/>
    <property type="match status" value="1"/>
</dbReference>
<dbReference type="Proteomes" id="UP000321922">
    <property type="component" value="Unassembled WGS sequence"/>
</dbReference>
<sequence>MDKFFITSIDISHNSLKAMVIKPKGHRYVLCDYKELLIKESIIAENNILNHHEMVNVLKELKKTLPFRARKVAISVPDSAVISKRLQVEQNLTESEREFAIIQAFSHQSPFPVEELSLDFVLLEPKQESLGSDQYQVFATRKEVLDARIKMMHEAGFQTVLADVHSHCLGQIWQLAVASFPDKSQHALLDIGTSHSSFTMFTQYDELFYKEFVHEPCQMPSMLQPFVQQIVERVKRYIHLYRSLHGSRHIDGIWLSGQSLYLAQLTDILSEQLALECCLLNPLGLFDVKSVHENDFEAQQQFTAAAGLAIRGIQWLGSEHALSR</sequence>
<dbReference type="PIRSF" id="PIRSF019169">
    <property type="entry name" value="PilM"/>
    <property type="match status" value="1"/>
</dbReference>
<dbReference type="RefSeq" id="WP_039980030.1">
    <property type="nucleotide sequence ID" value="NZ_BAOJ01000025.1"/>
</dbReference>
<name>A0A511QHF5_9VIBR</name>
<dbReference type="Pfam" id="PF11104">
    <property type="entry name" value="PilM_2"/>
    <property type="match status" value="2"/>
</dbReference>
<proteinExistence type="predicted"/>
<dbReference type="PANTHER" id="PTHR32432">
    <property type="entry name" value="CELL DIVISION PROTEIN FTSA-RELATED"/>
    <property type="match status" value="1"/>
</dbReference>
<dbReference type="SUPFAM" id="SSF53067">
    <property type="entry name" value="Actin-like ATPase domain"/>
    <property type="match status" value="1"/>
</dbReference>